<keyword evidence="5 10" id="KW-0418">Kinase</keyword>
<dbReference type="AlphaFoldDB" id="A0A3B1B9Q0"/>
<dbReference type="NCBIfam" id="TIGR00017">
    <property type="entry name" value="cmk"/>
    <property type="match status" value="1"/>
</dbReference>
<dbReference type="GO" id="GO:0005829">
    <property type="term" value="C:cytosol"/>
    <property type="evidence" value="ECO:0007669"/>
    <property type="project" value="TreeGrafter"/>
</dbReference>
<dbReference type="EMBL" id="UOGD01000003">
    <property type="protein sequence ID" value="VAX14959.1"/>
    <property type="molecule type" value="Genomic_DNA"/>
</dbReference>
<dbReference type="GO" id="GO:0036431">
    <property type="term" value="F:dCMP kinase activity"/>
    <property type="evidence" value="ECO:0007669"/>
    <property type="project" value="InterPro"/>
</dbReference>
<dbReference type="SUPFAM" id="SSF52540">
    <property type="entry name" value="P-loop containing nucleoside triphosphate hydrolases"/>
    <property type="match status" value="1"/>
</dbReference>
<evidence type="ECO:0000256" key="7">
    <source>
        <dbReference type="ARBA" id="ARBA00047615"/>
    </source>
</evidence>
<dbReference type="Pfam" id="PF02224">
    <property type="entry name" value="Cytidylate_kin"/>
    <property type="match status" value="1"/>
</dbReference>
<evidence type="ECO:0000256" key="5">
    <source>
        <dbReference type="ARBA" id="ARBA00022777"/>
    </source>
</evidence>
<organism evidence="10">
    <name type="scientific">hydrothermal vent metagenome</name>
    <dbReference type="NCBI Taxonomy" id="652676"/>
    <lineage>
        <taxon>unclassified sequences</taxon>
        <taxon>metagenomes</taxon>
        <taxon>ecological metagenomes</taxon>
    </lineage>
</organism>
<keyword evidence="4" id="KW-0547">Nucleotide-binding</keyword>
<accession>A0A3B1B9Q0</accession>
<sequence>MSKIIIAIDGPAGSGKSTLAKMVAERLGFTYLDTGAMYRAITYLAIRNGIVDDEEAVSKFILGLDVTLKFENGVTRVFVNGEELTDYIRTPEVNSKVSEISAMPAVRKELVRMQQQMGKVGNIVAEGRDTTTVVFPDADVKIYLVASVDVRAERRHKEYMEKGIDIDIEEVKENLRKRDAIDSGREVSPLIKAENAIEVDTSSLSVDEEFEILIENIKKKINL</sequence>
<dbReference type="InterPro" id="IPR011994">
    <property type="entry name" value="Cytidylate_kinase_dom"/>
</dbReference>
<dbReference type="InterPro" id="IPR003136">
    <property type="entry name" value="Cytidylate_kin"/>
</dbReference>
<evidence type="ECO:0000256" key="1">
    <source>
        <dbReference type="ARBA" id="ARBA00009427"/>
    </source>
</evidence>
<comment type="catalytic activity">
    <reaction evidence="8">
        <text>CMP + ATP = CDP + ADP</text>
        <dbReference type="Rhea" id="RHEA:11600"/>
        <dbReference type="ChEBI" id="CHEBI:30616"/>
        <dbReference type="ChEBI" id="CHEBI:58069"/>
        <dbReference type="ChEBI" id="CHEBI:60377"/>
        <dbReference type="ChEBI" id="CHEBI:456216"/>
        <dbReference type="EC" id="2.7.4.25"/>
    </reaction>
</comment>
<dbReference type="PANTHER" id="PTHR21299:SF2">
    <property type="entry name" value="CYTIDYLATE KINASE"/>
    <property type="match status" value="1"/>
</dbReference>
<comment type="catalytic activity">
    <reaction evidence="7">
        <text>dCMP + ATP = dCDP + ADP</text>
        <dbReference type="Rhea" id="RHEA:25094"/>
        <dbReference type="ChEBI" id="CHEBI:30616"/>
        <dbReference type="ChEBI" id="CHEBI:57566"/>
        <dbReference type="ChEBI" id="CHEBI:58593"/>
        <dbReference type="ChEBI" id="CHEBI:456216"/>
        <dbReference type="EC" id="2.7.4.25"/>
    </reaction>
</comment>
<evidence type="ECO:0000256" key="3">
    <source>
        <dbReference type="ARBA" id="ARBA00022679"/>
    </source>
</evidence>
<dbReference type="GO" id="GO:0015949">
    <property type="term" value="P:nucleobase-containing small molecule interconversion"/>
    <property type="evidence" value="ECO:0007669"/>
    <property type="project" value="TreeGrafter"/>
</dbReference>
<keyword evidence="3 10" id="KW-0808">Transferase</keyword>
<dbReference type="InterPro" id="IPR027417">
    <property type="entry name" value="P-loop_NTPase"/>
</dbReference>
<dbReference type="GO" id="GO:0036430">
    <property type="term" value="F:CMP kinase activity"/>
    <property type="evidence" value="ECO:0007669"/>
    <property type="project" value="RHEA"/>
</dbReference>
<dbReference type="HAMAP" id="MF_00238">
    <property type="entry name" value="Cytidyl_kinase_type1"/>
    <property type="match status" value="1"/>
</dbReference>
<evidence type="ECO:0000259" key="9">
    <source>
        <dbReference type="Pfam" id="PF02224"/>
    </source>
</evidence>
<evidence type="ECO:0000256" key="8">
    <source>
        <dbReference type="ARBA" id="ARBA00048478"/>
    </source>
</evidence>
<proteinExistence type="inferred from homology"/>
<reference evidence="10" key="1">
    <citation type="submission" date="2018-06" db="EMBL/GenBank/DDBJ databases">
        <authorList>
            <person name="Zhirakovskaya E."/>
        </authorList>
    </citation>
    <scope>NUCLEOTIDE SEQUENCE</scope>
</reference>
<evidence type="ECO:0000256" key="4">
    <source>
        <dbReference type="ARBA" id="ARBA00022741"/>
    </source>
</evidence>
<dbReference type="GO" id="GO:0005524">
    <property type="term" value="F:ATP binding"/>
    <property type="evidence" value="ECO:0007669"/>
    <property type="project" value="UniProtKB-KW"/>
</dbReference>
<dbReference type="Gene3D" id="3.40.50.300">
    <property type="entry name" value="P-loop containing nucleotide triphosphate hydrolases"/>
    <property type="match status" value="1"/>
</dbReference>
<evidence type="ECO:0000256" key="6">
    <source>
        <dbReference type="ARBA" id="ARBA00022840"/>
    </source>
</evidence>
<dbReference type="PANTHER" id="PTHR21299">
    <property type="entry name" value="CYTIDYLATE KINASE/PANTOATE-BETA-ALANINE LIGASE"/>
    <property type="match status" value="1"/>
</dbReference>
<dbReference type="EC" id="2.7.4.25" evidence="2"/>
<protein>
    <recommendedName>
        <fullName evidence="2">(d)CMP kinase</fullName>
        <ecNumber evidence="2">2.7.4.25</ecNumber>
    </recommendedName>
</protein>
<evidence type="ECO:0000313" key="10">
    <source>
        <dbReference type="EMBL" id="VAX14959.1"/>
    </source>
</evidence>
<dbReference type="CDD" id="cd02020">
    <property type="entry name" value="CMPK"/>
    <property type="match status" value="1"/>
</dbReference>
<name>A0A3B1B9Q0_9ZZZZ</name>
<evidence type="ECO:0000256" key="2">
    <source>
        <dbReference type="ARBA" id="ARBA00012906"/>
    </source>
</evidence>
<keyword evidence="6" id="KW-0067">ATP-binding</keyword>
<gene>
    <name evidence="10" type="ORF">MNBD_IGNAVI01-1897</name>
</gene>
<feature type="domain" description="Cytidylate kinase" evidence="9">
    <location>
        <begin position="6"/>
        <end position="218"/>
    </location>
</feature>
<comment type="similarity">
    <text evidence="1">Belongs to the cytidylate kinase family. Type 1 subfamily.</text>
</comment>